<dbReference type="Proteomes" id="UP001500426">
    <property type="component" value="Unassembled WGS sequence"/>
</dbReference>
<gene>
    <name evidence="1" type="ORF">GCM10022388_19430</name>
</gene>
<dbReference type="RefSeq" id="WP_345094038.1">
    <property type="nucleotide sequence ID" value="NZ_BAABCS010000018.1"/>
</dbReference>
<dbReference type="EMBL" id="BAABCS010000018">
    <property type="protein sequence ID" value="GAA4053187.1"/>
    <property type="molecule type" value="Genomic_DNA"/>
</dbReference>
<comment type="caution">
    <text evidence="1">The sequence shown here is derived from an EMBL/GenBank/DDBJ whole genome shotgun (WGS) entry which is preliminary data.</text>
</comment>
<sequence>MLKIQGPVHFDNVDKIGILKNNPKGCSNPNTSGVYVWGFMYKYENGEFTEPIDFKDIKVIEVLDSYYSNKRELPENWKFLPYYVGKKEGSIFSRIKTHQKVRQGDARKYIRLSFDYLREFFKDPLYPVKYNRKPNLPAVLVKHQQDPNSIEYFNSDKFQNLKYPNCILTPSGRNSTDYPITDQKDCNGNPLPDTLDKIVNLKNNFWFCYLPIDEDKSLTKYETFVFYSLKGKTTSQTQDFSSINKNIVINNDTDTDIFIVDQNNNLVATNTFSGY</sequence>
<name>A0ABP7UVH6_9FLAO</name>
<accession>A0ABP7UVH6</accession>
<keyword evidence="2" id="KW-1185">Reference proteome</keyword>
<reference evidence="2" key="1">
    <citation type="journal article" date="2019" name="Int. J. Syst. Evol. Microbiol.">
        <title>The Global Catalogue of Microorganisms (GCM) 10K type strain sequencing project: providing services to taxonomists for standard genome sequencing and annotation.</title>
        <authorList>
            <consortium name="The Broad Institute Genomics Platform"/>
            <consortium name="The Broad Institute Genome Sequencing Center for Infectious Disease"/>
            <person name="Wu L."/>
            <person name="Ma J."/>
        </authorList>
    </citation>
    <scope>NUCLEOTIDE SEQUENCE [LARGE SCALE GENOMIC DNA]</scope>
    <source>
        <strain evidence="2">JCM 17068</strain>
    </source>
</reference>
<evidence type="ECO:0000313" key="1">
    <source>
        <dbReference type="EMBL" id="GAA4053187.1"/>
    </source>
</evidence>
<organism evidence="1 2">
    <name type="scientific">Flavobacterium chungnamense</name>
    <dbReference type="NCBI Taxonomy" id="706182"/>
    <lineage>
        <taxon>Bacteria</taxon>
        <taxon>Pseudomonadati</taxon>
        <taxon>Bacteroidota</taxon>
        <taxon>Flavobacteriia</taxon>
        <taxon>Flavobacteriales</taxon>
        <taxon>Flavobacteriaceae</taxon>
        <taxon>Flavobacterium</taxon>
    </lineage>
</organism>
<protein>
    <submittedName>
        <fullName evidence="1">Uncharacterized protein</fullName>
    </submittedName>
</protein>
<evidence type="ECO:0000313" key="2">
    <source>
        <dbReference type="Proteomes" id="UP001500426"/>
    </source>
</evidence>
<proteinExistence type="predicted"/>